<keyword evidence="3" id="KW-1185">Reference proteome</keyword>
<accession>A0AAI9V2R0</accession>
<protein>
    <submittedName>
        <fullName evidence="2">Uncharacterized protein</fullName>
    </submittedName>
</protein>
<feature type="transmembrane region" description="Helical" evidence="1">
    <location>
        <begin position="15"/>
        <end position="36"/>
    </location>
</feature>
<dbReference type="Proteomes" id="UP001239213">
    <property type="component" value="Unassembled WGS sequence"/>
</dbReference>
<keyword evidence="1" id="KW-1133">Transmembrane helix</keyword>
<sequence length="76" mass="9641">TKISVRSLIYYYLKLLFRIKERGFKVIILYSFYYLLGRRYKILKGKLKYYKCIRRNRSYNTIISTIYDRKFFFLFY</sequence>
<evidence type="ECO:0000313" key="2">
    <source>
        <dbReference type="EMBL" id="KAK1467619.1"/>
    </source>
</evidence>
<proteinExistence type="predicted"/>
<feature type="non-terminal residue" evidence="2">
    <location>
        <position position="1"/>
    </location>
</feature>
<keyword evidence="1" id="KW-0472">Membrane</keyword>
<reference evidence="2" key="1">
    <citation type="submission" date="2016-11" db="EMBL/GenBank/DDBJ databases">
        <title>The genome sequence of Colletotrichum cuscutae.</title>
        <authorList>
            <person name="Baroncelli R."/>
        </authorList>
    </citation>
    <scope>NUCLEOTIDE SEQUENCE</scope>
    <source>
        <strain evidence="2">IMI 304802</strain>
    </source>
</reference>
<dbReference type="AlphaFoldDB" id="A0AAI9V2R0"/>
<keyword evidence="1" id="KW-0812">Transmembrane</keyword>
<evidence type="ECO:0000256" key="1">
    <source>
        <dbReference type="SAM" id="Phobius"/>
    </source>
</evidence>
<evidence type="ECO:0000313" key="3">
    <source>
        <dbReference type="Proteomes" id="UP001239213"/>
    </source>
</evidence>
<comment type="caution">
    <text evidence="2">The sequence shown here is derived from an EMBL/GenBank/DDBJ whole genome shotgun (WGS) entry which is preliminary data.</text>
</comment>
<gene>
    <name evidence="2" type="ORF">CCUS01_07150</name>
</gene>
<organism evidence="2 3">
    <name type="scientific">Colletotrichum cuscutae</name>
    <dbReference type="NCBI Taxonomy" id="1209917"/>
    <lineage>
        <taxon>Eukaryota</taxon>
        <taxon>Fungi</taxon>
        <taxon>Dikarya</taxon>
        <taxon>Ascomycota</taxon>
        <taxon>Pezizomycotina</taxon>
        <taxon>Sordariomycetes</taxon>
        <taxon>Hypocreomycetidae</taxon>
        <taxon>Glomerellales</taxon>
        <taxon>Glomerellaceae</taxon>
        <taxon>Colletotrichum</taxon>
        <taxon>Colletotrichum acutatum species complex</taxon>
    </lineage>
</organism>
<dbReference type="EMBL" id="MPDP01000257">
    <property type="protein sequence ID" value="KAK1467619.1"/>
    <property type="molecule type" value="Genomic_DNA"/>
</dbReference>
<name>A0AAI9V2R0_9PEZI</name>